<dbReference type="AlphaFoldDB" id="A0A660L1Z8"/>
<dbReference type="InterPro" id="IPR057666">
    <property type="entry name" value="DrpA_SLOG"/>
</dbReference>
<dbReference type="GO" id="GO:0009294">
    <property type="term" value="P:DNA-mediated transformation"/>
    <property type="evidence" value="ECO:0007669"/>
    <property type="project" value="InterPro"/>
</dbReference>
<proteinExistence type="inferred from homology"/>
<dbReference type="SUPFAM" id="SSF102405">
    <property type="entry name" value="MCP/YpsA-like"/>
    <property type="match status" value="1"/>
</dbReference>
<protein>
    <submittedName>
        <fullName evidence="3">DNA processing protein</fullName>
    </submittedName>
</protein>
<dbReference type="EMBL" id="RBIL01000002">
    <property type="protein sequence ID" value="RKQ87906.1"/>
    <property type="molecule type" value="Genomic_DNA"/>
</dbReference>
<comment type="caution">
    <text evidence="3">The sequence shown here is derived from an EMBL/GenBank/DDBJ whole genome shotgun (WGS) entry which is preliminary data.</text>
</comment>
<organism evidence="3 4">
    <name type="scientific">Solirubrobacter pauli</name>
    <dbReference type="NCBI Taxonomy" id="166793"/>
    <lineage>
        <taxon>Bacteria</taxon>
        <taxon>Bacillati</taxon>
        <taxon>Actinomycetota</taxon>
        <taxon>Thermoleophilia</taxon>
        <taxon>Solirubrobacterales</taxon>
        <taxon>Solirubrobacteraceae</taxon>
        <taxon>Solirubrobacter</taxon>
    </lineage>
</organism>
<evidence type="ECO:0000313" key="4">
    <source>
        <dbReference type="Proteomes" id="UP000278962"/>
    </source>
</evidence>
<evidence type="ECO:0000256" key="1">
    <source>
        <dbReference type="ARBA" id="ARBA00006525"/>
    </source>
</evidence>
<reference evidence="3 4" key="1">
    <citation type="submission" date="2018-10" db="EMBL/GenBank/DDBJ databases">
        <title>Genomic Encyclopedia of Archaeal and Bacterial Type Strains, Phase II (KMG-II): from individual species to whole genera.</title>
        <authorList>
            <person name="Goeker M."/>
        </authorList>
    </citation>
    <scope>NUCLEOTIDE SEQUENCE [LARGE SCALE GENOMIC DNA]</scope>
    <source>
        <strain evidence="3 4">DSM 14954</strain>
    </source>
</reference>
<dbReference type="OrthoDB" id="9785707at2"/>
<gene>
    <name evidence="3" type="ORF">C8N24_5939</name>
</gene>
<comment type="similarity">
    <text evidence="1">Belongs to the DprA/Smf family.</text>
</comment>
<evidence type="ECO:0000259" key="2">
    <source>
        <dbReference type="Pfam" id="PF02481"/>
    </source>
</evidence>
<name>A0A660L1Z8_9ACTN</name>
<dbReference type="RefSeq" id="WP_121256950.1">
    <property type="nucleotide sequence ID" value="NZ_RBIL01000002.1"/>
</dbReference>
<evidence type="ECO:0000313" key="3">
    <source>
        <dbReference type="EMBL" id="RKQ87906.1"/>
    </source>
</evidence>
<dbReference type="Gene3D" id="3.40.50.450">
    <property type="match status" value="1"/>
</dbReference>
<dbReference type="NCBIfam" id="TIGR00732">
    <property type="entry name" value="dprA"/>
    <property type="match status" value="1"/>
</dbReference>
<dbReference type="Pfam" id="PF02481">
    <property type="entry name" value="DNA_processg_A"/>
    <property type="match status" value="1"/>
</dbReference>
<sequence length="361" mass="37658">MTACDDCLRRTDLIAAIAGRLQIEFKQRSAPGRVLALPDDELLEIGASDHVTRRYADFDAPAARARASALRLTTVCRCRDEYPDSLRDLADPPAVLHVLGDPQVLADDEGVGVVGARRASAYGLDVARTIGRGLSAADVTVVSGLALGIDSAAHAGALEGRGRTVGVLAGSAHVAYPTRGFRLHAAVSERGAVISEMPPGANAHRWCFVARNRIIAALSAVTIVVQATERSGSLTTADFATELGRTVGAVPGQVTTRLSGGTHLLIQTGAPLIRHTADALELLAGATGRAFDARAAGRPAVPDLEPRLALLLAAVEDGHGTLSELAETADEARFALSGLGELERLGLVRRGFAGRWERAAA</sequence>
<dbReference type="InterPro" id="IPR003488">
    <property type="entry name" value="DprA"/>
</dbReference>
<dbReference type="PANTHER" id="PTHR43022">
    <property type="entry name" value="PROTEIN SMF"/>
    <property type="match status" value="1"/>
</dbReference>
<keyword evidence="4" id="KW-1185">Reference proteome</keyword>
<dbReference type="Proteomes" id="UP000278962">
    <property type="component" value="Unassembled WGS sequence"/>
</dbReference>
<accession>A0A660L1Z8</accession>
<dbReference type="PANTHER" id="PTHR43022:SF1">
    <property type="entry name" value="PROTEIN SMF"/>
    <property type="match status" value="1"/>
</dbReference>
<feature type="domain" description="Smf/DprA SLOG" evidence="2">
    <location>
        <begin position="75"/>
        <end position="282"/>
    </location>
</feature>